<evidence type="ECO:0000256" key="1">
    <source>
        <dbReference type="SAM" id="MobiDB-lite"/>
    </source>
</evidence>
<sequence length="267" mass="28809">MNEMRESMEAEVPQHETPIRIEGESRDGACVIICEHASNAMPAPWGDLGLDPEQRKAHIAWDPGALGLAQALAVALDAPLAQACQSRLIYDLNRPPQHPGAMPERSETTDIPGNRDLDGADRLARVEALYLPFHAEIRALIARRLARGLSPILVTVHSFTPIYFGKPRAVELGVIHDADARLAEAIVAQADAQTDLAVQLNAPYSARDGVTHTLALHGTAMGLPNVMLELRNDLIADSPAQEAMAARLAPVLRAAMDDTRATPKETV</sequence>
<feature type="region of interest" description="Disordered" evidence="1">
    <location>
        <begin position="95"/>
        <end position="114"/>
    </location>
</feature>
<accession>A0A074TI07</accession>
<dbReference type="PIRSF" id="PIRSF029730">
    <property type="entry name" value="UCP029730"/>
    <property type="match status" value="1"/>
</dbReference>
<evidence type="ECO:0000313" key="2">
    <source>
        <dbReference type="EMBL" id="KEP71346.1"/>
    </source>
</evidence>
<dbReference type="EMBL" id="JHEH01000002">
    <property type="protein sequence ID" value="KEP71346.1"/>
    <property type="molecule type" value="Genomic_DNA"/>
</dbReference>
<dbReference type="SUPFAM" id="SSF53187">
    <property type="entry name" value="Zn-dependent exopeptidases"/>
    <property type="match status" value="1"/>
</dbReference>
<proteinExistence type="predicted"/>
<keyword evidence="2" id="KW-0378">Hydrolase</keyword>
<protein>
    <submittedName>
        <fullName evidence="2">N-formylglutamate amidohydrolase</fullName>
    </submittedName>
</protein>
<gene>
    <name evidence="2" type="ORF">DL1_07055</name>
</gene>
<dbReference type="STRING" id="1185766.SAMN05216224_101258"/>
<dbReference type="InterPro" id="IPR007709">
    <property type="entry name" value="N-FG_amidohydro"/>
</dbReference>
<dbReference type="Pfam" id="PF05013">
    <property type="entry name" value="FGase"/>
    <property type="match status" value="1"/>
</dbReference>
<dbReference type="InterPro" id="IPR011227">
    <property type="entry name" value="UCP029730"/>
</dbReference>
<dbReference type="eggNOG" id="COG3931">
    <property type="taxonomic scope" value="Bacteria"/>
</dbReference>
<reference evidence="2 3" key="1">
    <citation type="submission" date="2014-03" db="EMBL/GenBank/DDBJ databases">
        <title>The draft genome sequence of Thioclava dalianensis DLFJ1-1.</title>
        <authorList>
            <person name="Lai Q."/>
            <person name="Shao Z."/>
        </authorList>
    </citation>
    <scope>NUCLEOTIDE SEQUENCE [LARGE SCALE GENOMIC DNA]</scope>
    <source>
        <strain evidence="2 3">DLFJ1-1</strain>
    </source>
</reference>
<dbReference type="Gene3D" id="3.40.630.40">
    <property type="entry name" value="Zn-dependent exopeptidases"/>
    <property type="match status" value="1"/>
</dbReference>
<dbReference type="AlphaFoldDB" id="A0A074TI07"/>
<comment type="caution">
    <text evidence="2">The sequence shown here is derived from an EMBL/GenBank/DDBJ whole genome shotgun (WGS) entry which is preliminary data.</text>
</comment>
<name>A0A074TI07_9RHOB</name>
<evidence type="ECO:0000313" key="3">
    <source>
        <dbReference type="Proteomes" id="UP000027725"/>
    </source>
</evidence>
<organism evidence="2 3">
    <name type="scientific">Thioclava dalianensis</name>
    <dbReference type="NCBI Taxonomy" id="1185766"/>
    <lineage>
        <taxon>Bacteria</taxon>
        <taxon>Pseudomonadati</taxon>
        <taxon>Pseudomonadota</taxon>
        <taxon>Alphaproteobacteria</taxon>
        <taxon>Rhodobacterales</taxon>
        <taxon>Paracoccaceae</taxon>
        <taxon>Thioclava</taxon>
    </lineage>
</organism>
<keyword evidence="3" id="KW-1185">Reference proteome</keyword>
<dbReference type="GO" id="GO:0016787">
    <property type="term" value="F:hydrolase activity"/>
    <property type="evidence" value="ECO:0007669"/>
    <property type="project" value="UniProtKB-KW"/>
</dbReference>
<dbReference type="Proteomes" id="UP000027725">
    <property type="component" value="Unassembled WGS sequence"/>
</dbReference>
<feature type="compositionally biased region" description="Basic and acidic residues" evidence="1">
    <location>
        <begin position="104"/>
        <end position="114"/>
    </location>
</feature>